<dbReference type="SUPFAM" id="SSF51412">
    <property type="entry name" value="Inosine monophosphate dehydrogenase (IMPDH)"/>
    <property type="match status" value="1"/>
</dbReference>
<evidence type="ECO:0008006" key="4">
    <source>
        <dbReference type="Google" id="ProtNLM"/>
    </source>
</evidence>
<protein>
    <recommendedName>
        <fullName evidence="4">Nitronate monooxygenase</fullName>
    </recommendedName>
</protein>
<dbReference type="InterPro" id="IPR013785">
    <property type="entry name" value="Aldolase_TIM"/>
</dbReference>
<dbReference type="EMBL" id="QKYU01000046">
    <property type="protein sequence ID" value="PZW37583.1"/>
    <property type="molecule type" value="Genomic_DNA"/>
</dbReference>
<comment type="caution">
    <text evidence="2">The sequence shown here is derived from an EMBL/GenBank/DDBJ whole genome shotgun (WGS) entry which is preliminary data.</text>
</comment>
<dbReference type="Gene3D" id="3.20.20.70">
    <property type="entry name" value="Aldolase class I"/>
    <property type="match status" value="1"/>
</dbReference>
<name>A0A2W7IFN4_9PROT</name>
<dbReference type="PANTHER" id="PTHR32332:SF38">
    <property type="entry name" value="MONOOXYGENASE RV1533-RELATED"/>
    <property type="match status" value="1"/>
</dbReference>
<dbReference type="Proteomes" id="UP000249688">
    <property type="component" value="Unassembled WGS sequence"/>
</dbReference>
<evidence type="ECO:0000313" key="2">
    <source>
        <dbReference type="EMBL" id="PZW37583.1"/>
    </source>
</evidence>
<reference evidence="2 3" key="1">
    <citation type="submission" date="2018-06" db="EMBL/GenBank/DDBJ databases">
        <title>Genomic Encyclopedia of Archaeal and Bacterial Type Strains, Phase II (KMG-II): from individual species to whole genera.</title>
        <authorList>
            <person name="Goeker M."/>
        </authorList>
    </citation>
    <scope>NUCLEOTIDE SEQUENCE [LARGE SCALE GENOMIC DNA]</scope>
    <source>
        <strain evidence="2 3">DSM 24525</strain>
    </source>
</reference>
<sequence length="256" mass="27510">MRTEISARLGCDIPIFAFSHCRDVIVEVTRAGGFGVLGAVTFSPQQLEAELSWIDSHVDGRGYGVDVLIPGTYDHAAEVATTPVWDLIPERHKAFVARLLDEAGVPALPEAERIRLHEDLRARERTNTPAGARELLEVAARHPQVRLVVSALGAAPRETVAALHARGVLVGGLCGSAAHVARHREAGGHTGTISTMVLVPQAGSAKAANLRRRRRSAQKASGAAPSGSARAKASWRPMRRRRCSRPGPRMRCSANR</sequence>
<feature type="region of interest" description="Disordered" evidence="1">
    <location>
        <begin position="204"/>
        <end position="256"/>
    </location>
</feature>
<gene>
    <name evidence="2" type="ORF">C8P66_1464</name>
</gene>
<feature type="compositionally biased region" description="Low complexity" evidence="1">
    <location>
        <begin position="245"/>
        <end position="256"/>
    </location>
</feature>
<dbReference type="PANTHER" id="PTHR32332">
    <property type="entry name" value="2-NITROPROPANE DIOXYGENASE"/>
    <property type="match status" value="1"/>
</dbReference>
<evidence type="ECO:0000256" key="1">
    <source>
        <dbReference type="SAM" id="MobiDB-lite"/>
    </source>
</evidence>
<evidence type="ECO:0000313" key="3">
    <source>
        <dbReference type="Proteomes" id="UP000249688"/>
    </source>
</evidence>
<organism evidence="2 3">
    <name type="scientific">Humitalea rosea</name>
    <dbReference type="NCBI Taxonomy" id="990373"/>
    <lineage>
        <taxon>Bacteria</taxon>
        <taxon>Pseudomonadati</taxon>
        <taxon>Pseudomonadota</taxon>
        <taxon>Alphaproteobacteria</taxon>
        <taxon>Acetobacterales</taxon>
        <taxon>Roseomonadaceae</taxon>
        <taxon>Humitalea</taxon>
    </lineage>
</organism>
<accession>A0A2W7IFN4</accession>
<proteinExistence type="predicted"/>
<feature type="compositionally biased region" description="Low complexity" evidence="1">
    <location>
        <begin position="218"/>
        <end position="236"/>
    </location>
</feature>
<keyword evidence="3" id="KW-1185">Reference proteome</keyword>
<dbReference type="AlphaFoldDB" id="A0A2W7IFN4"/>